<dbReference type="AlphaFoldDB" id="A0A6P5G3A2"/>
<dbReference type="InterPro" id="IPR012337">
    <property type="entry name" value="RNaseH-like_sf"/>
</dbReference>
<dbReference type="PANTHER" id="PTHR32166">
    <property type="entry name" value="OSJNBA0013A04.12 PROTEIN"/>
    <property type="match status" value="1"/>
</dbReference>
<gene>
    <name evidence="3" type="primary">LOC109720399</name>
</gene>
<dbReference type="OrthoDB" id="1925573at2759"/>
<dbReference type="Proteomes" id="UP000515123">
    <property type="component" value="Linkage group 14"/>
</dbReference>
<dbReference type="SUPFAM" id="SSF53098">
    <property type="entry name" value="Ribonuclease H-like"/>
    <property type="match status" value="1"/>
</dbReference>
<reference evidence="2" key="1">
    <citation type="journal article" date="2015" name="Nat. Genet.">
        <title>The pineapple genome and the evolution of CAM photosynthesis.</title>
        <authorList>
            <person name="Ming R."/>
            <person name="VanBuren R."/>
            <person name="Wai C.M."/>
            <person name="Tang H."/>
            <person name="Schatz M.C."/>
            <person name="Bowers J.E."/>
            <person name="Lyons E."/>
            <person name="Wang M.L."/>
            <person name="Chen J."/>
            <person name="Biggers E."/>
            <person name="Zhang J."/>
            <person name="Huang L."/>
            <person name="Zhang L."/>
            <person name="Miao W."/>
            <person name="Zhang J."/>
            <person name="Ye Z."/>
            <person name="Miao C."/>
            <person name="Lin Z."/>
            <person name="Wang H."/>
            <person name="Zhou H."/>
            <person name="Yim W.C."/>
            <person name="Priest H.D."/>
            <person name="Zheng C."/>
            <person name="Woodhouse M."/>
            <person name="Edger P.P."/>
            <person name="Guyot R."/>
            <person name="Guo H.B."/>
            <person name="Guo H."/>
            <person name="Zheng G."/>
            <person name="Singh R."/>
            <person name="Sharma A."/>
            <person name="Min X."/>
            <person name="Zheng Y."/>
            <person name="Lee H."/>
            <person name="Gurtowski J."/>
            <person name="Sedlazeck F.J."/>
            <person name="Harkess A."/>
            <person name="McKain M.R."/>
            <person name="Liao Z."/>
            <person name="Fang J."/>
            <person name="Liu J."/>
            <person name="Zhang X."/>
            <person name="Zhang Q."/>
            <person name="Hu W."/>
            <person name="Qin Y."/>
            <person name="Wang K."/>
            <person name="Chen L.Y."/>
            <person name="Shirley N."/>
            <person name="Lin Y.R."/>
            <person name="Liu L.Y."/>
            <person name="Hernandez A.G."/>
            <person name="Wright C.L."/>
            <person name="Bulone V."/>
            <person name="Tuskan G.A."/>
            <person name="Heath K."/>
            <person name="Zee F."/>
            <person name="Moore P.H."/>
            <person name="Sunkar R."/>
            <person name="Leebens-Mack J.H."/>
            <person name="Mockler T."/>
            <person name="Bennetzen J.L."/>
            <person name="Freeling M."/>
            <person name="Sankoff D."/>
            <person name="Paterson A.H."/>
            <person name="Zhu X."/>
            <person name="Yang X."/>
            <person name="Smith J.A."/>
            <person name="Cushman J.C."/>
            <person name="Paull R.E."/>
            <person name="Yu Q."/>
        </authorList>
    </citation>
    <scope>NUCLEOTIDE SEQUENCE [LARGE SCALE GENOMIC DNA]</scope>
    <source>
        <strain evidence="2">cv. F153</strain>
    </source>
</reference>
<dbReference type="GO" id="GO:0046983">
    <property type="term" value="F:protein dimerization activity"/>
    <property type="evidence" value="ECO:0007669"/>
    <property type="project" value="InterPro"/>
</dbReference>
<reference evidence="3" key="2">
    <citation type="submission" date="2025-08" db="UniProtKB">
        <authorList>
            <consortium name="RefSeq"/>
        </authorList>
    </citation>
    <scope>IDENTIFICATION</scope>
    <source>
        <tissue evidence="3">Leaf</tissue>
    </source>
</reference>
<evidence type="ECO:0000313" key="3">
    <source>
        <dbReference type="RefSeq" id="XP_020103071.1"/>
    </source>
</evidence>
<dbReference type="GeneID" id="109720399"/>
<dbReference type="Pfam" id="PF05699">
    <property type="entry name" value="Dimer_Tnp_hAT"/>
    <property type="match status" value="1"/>
</dbReference>
<proteinExistence type="predicted"/>
<keyword evidence="2" id="KW-1185">Reference proteome</keyword>
<dbReference type="InterPro" id="IPR008906">
    <property type="entry name" value="HATC_C_dom"/>
</dbReference>
<dbReference type="RefSeq" id="XP_020103071.1">
    <property type="nucleotide sequence ID" value="XM_020247482.1"/>
</dbReference>
<accession>A0A6P5G3A2</accession>
<evidence type="ECO:0000313" key="2">
    <source>
        <dbReference type="Proteomes" id="UP000515123"/>
    </source>
</evidence>
<protein>
    <submittedName>
        <fullName evidence="3">Uncharacterized protein LOC109720399</fullName>
    </submittedName>
</protein>
<feature type="domain" description="HAT C-terminal dimerisation" evidence="1">
    <location>
        <begin position="285"/>
        <end position="359"/>
    </location>
</feature>
<sequence>MLIEAQFPSIFWTPCVVHTLNLALKNICAAKNTEANEITFDECSWITIIAEDVACIKNFILNHSMRLAIFNEFVNLKMLAVAETRFASVIIMLRRFKQIKRGLQNMVISDKWASYREDDVGKAQFVKDRILNDLWWDQINYILSFTEPIYEMLRIADTDKPCLHLMYETWDSMIEKVKVAIYRREGKKENEESSFYSVVHKILIDRWAKSNTPLHCLAHSLNPRYYSSSWLNEDPNRVPPHRDLEISKMRNKCLKRFFPNNEERRVVNEEFANFSTAGEGFDEHDSIEDRGVLDPKKWWVIHGAAASMLQNLALKLLGQPCSSSCCKRNWSTYSFIHSIKRNKITPQRAEDLVYVHTNLRLLSRRAPEYIKGETKMWDVGGDSFDTFDSVGLLEIANLSLDEPDLESVVFIDDSNENETEPN</sequence>
<name>A0A6P5G3A2_ANACO</name>
<evidence type="ECO:0000259" key="1">
    <source>
        <dbReference type="Pfam" id="PF05699"/>
    </source>
</evidence>
<organism evidence="2 3">
    <name type="scientific">Ananas comosus</name>
    <name type="common">Pineapple</name>
    <name type="synonym">Ananas ananas</name>
    <dbReference type="NCBI Taxonomy" id="4615"/>
    <lineage>
        <taxon>Eukaryota</taxon>
        <taxon>Viridiplantae</taxon>
        <taxon>Streptophyta</taxon>
        <taxon>Embryophyta</taxon>
        <taxon>Tracheophyta</taxon>
        <taxon>Spermatophyta</taxon>
        <taxon>Magnoliopsida</taxon>
        <taxon>Liliopsida</taxon>
        <taxon>Poales</taxon>
        <taxon>Bromeliaceae</taxon>
        <taxon>Bromelioideae</taxon>
        <taxon>Ananas</taxon>
    </lineage>
</organism>
<dbReference type="PANTHER" id="PTHR32166:SF81">
    <property type="entry name" value="OS06G0658400 PROTEIN"/>
    <property type="match status" value="1"/>
</dbReference>